<evidence type="ECO:0000256" key="2">
    <source>
        <dbReference type="SAM" id="SignalP"/>
    </source>
</evidence>
<dbReference type="EMBL" id="JAGPNK010000011">
    <property type="protein sequence ID" value="KAH7311304.1"/>
    <property type="molecule type" value="Genomic_DNA"/>
</dbReference>
<feature type="chain" id="PRO_5035428146" description="Secreted protein" evidence="2">
    <location>
        <begin position="31"/>
        <end position="72"/>
    </location>
</feature>
<protein>
    <recommendedName>
        <fullName evidence="5">Secreted protein</fullName>
    </recommendedName>
</protein>
<feature type="compositionally biased region" description="Basic and acidic residues" evidence="1">
    <location>
        <begin position="60"/>
        <end position="72"/>
    </location>
</feature>
<evidence type="ECO:0000256" key="1">
    <source>
        <dbReference type="SAM" id="MobiDB-lite"/>
    </source>
</evidence>
<sequence>MRNLARGNMKIPSLMTLIFSILHLNTVSHAIHGSACVGLLAIHSGSRHRCGGQDSGRSGMIHDDQERCPERE</sequence>
<organism evidence="3 4">
    <name type="scientific">Stachybotrys elegans</name>
    <dbReference type="NCBI Taxonomy" id="80388"/>
    <lineage>
        <taxon>Eukaryota</taxon>
        <taxon>Fungi</taxon>
        <taxon>Dikarya</taxon>
        <taxon>Ascomycota</taxon>
        <taxon>Pezizomycotina</taxon>
        <taxon>Sordariomycetes</taxon>
        <taxon>Hypocreomycetidae</taxon>
        <taxon>Hypocreales</taxon>
        <taxon>Stachybotryaceae</taxon>
        <taxon>Stachybotrys</taxon>
    </lineage>
</organism>
<gene>
    <name evidence="3" type="ORF">B0I35DRAFT_437868</name>
</gene>
<comment type="caution">
    <text evidence="3">The sequence shown here is derived from an EMBL/GenBank/DDBJ whole genome shotgun (WGS) entry which is preliminary data.</text>
</comment>
<feature type="signal peptide" evidence="2">
    <location>
        <begin position="1"/>
        <end position="30"/>
    </location>
</feature>
<dbReference type="Proteomes" id="UP000813444">
    <property type="component" value="Unassembled WGS sequence"/>
</dbReference>
<dbReference type="AlphaFoldDB" id="A0A8K0WMY0"/>
<name>A0A8K0WMY0_9HYPO</name>
<proteinExistence type="predicted"/>
<evidence type="ECO:0008006" key="5">
    <source>
        <dbReference type="Google" id="ProtNLM"/>
    </source>
</evidence>
<reference evidence="3" key="1">
    <citation type="journal article" date="2021" name="Nat. Commun.">
        <title>Genetic determinants of endophytism in the Arabidopsis root mycobiome.</title>
        <authorList>
            <person name="Mesny F."/>
            <person name="Miyauchi S."/>
            <person name="Thiergart T."/>
            <person name="Pickel B."/>
            <person name="Atanasova L."/>
            <person name="Karlsson M."/>
            <person name="Huettel B."/>
            <person name="Barry K.W."/>
            <person name="Haridas S."/>
            <person name="Chen C."/>
            <person name="Bauer D."/>
            <person name="Andreopoulos W."/>
            <person name="Pangilinan J."/>
            <person name="LaButti K."/>
            <person name="Riley R."/>
            <person name="Lipzen A."/>
            <person name="Clum A."/>
            <person name="Drula E."/>
            <person name="Henrissat B."/>
            <person name="Kohler A."/>
            <person name="Grigoriev I.V."/>
            <person name="Martin F.M."/>
            <person name="Hacquard S."/>
        </authorList>
    </citation>
    <scope>NUCLEOTIDE SEQUENCE</scope>
    <source>
        <strain evidence="3">MPI-CAGE-CH-0235</strain>
    </source>
</reference>
<evidence type="ECO:0000313" key="4">
    <source>
        <dbReference type="Proteomes" id="UP000813444"/>
    </source>
</evidence>
<evidence type="ECO:0000313" key="3">
    <source>
        <dbReference type="EMBL" id="KAH7311304.1"/>
    </source>
</evidence>
<feature type="region of interest" description="Disordered" evidence="1">
    <location>
        <begin position="46"/>
        <end position="72"/>
    </location>
</feature>
<keyword evidence="4" id="KW-1185">Reference proteome</keyword>
<keyword evidence="2" id="KW-0732">Signal</keyword>
<accession>A0A8K0WMY0</accession>